<dbReference type="GO" id="GO:0016705">
    <property type="term" value="F:oxidoreductase activity, acting on paired donors, with incorporation or reduction of molecular oxygen"/>
    <property type="evidence" value="ECO:0007669"/>
    <property type="project" value="InterPro"/>
</dbReference>
<dbReference type="AlphaFoldDB" id="A0A9N9JZV6"/>
<accession>A0A9N9JZV6</accession>
<proteinExistence type="predicted"/>
<sequence>MAILEIIEAFSITDYLLIFALIFATYVFNFYYKYLTRPNPLHGPFPLPFIGNLHNMIFDLKSFYCKCQPNYGDICEIMFDGSRCIVLSRPEYIEKLMSTCARRLPYYQ</sequence>
<keyword evidence="1" id="KW-1133">Transmembrane helix</keyword>
<evidence type="ECO:0000313" key="2">
    <source>
        <dbReference type="EMBL" id="CAG8801420.1"/>
    </source>
</evidence>
<feature type="non-terminal residue" evidence="2">
    <location>
        <position position="108"/>
    </location>
</feature>
<protein>
    <submittedName>
        <fullName evidence="2">14542_t:CDS:1</fullName>
    </submittedName>
</protein>
<evidence type="ECO:0000313" key="3">
    <source>
        <dbReference type="Proteomes" id="UP000789759"/>
    </source>
</evidence>
<gene>
    <name evidence="2" type="ORF">CPELLU_LOCUS17741</name>
</gene>
<feature type="transmembrane region" description="Helical" evidence="1">
    <location>
        <begin position="12"/>
        <end position="32"/>
    </location>
</feature>
<organism evidence="2 3">
    <name type="scientific">Cetraspora pellucida</name>
    <dbReference type="NCBI Taxonomy" id="1433469"/>
    <lineage>
        <taxon>Eukaryota</taxon>
        <taxon>Fungi</taxon>
        <taxon>Fungi incertae sedis</taxon>
        <taxon>Mucoromycota</taxon>
        <taxon>Glomeromycotina</taxon>
        <taxon>Glomeromycetes</taxon>
        <taxon>Diversisporales</taxon>
        <taxon>Gigasporaceae</taxon>
        <taxon>Cetraspora</taxon>
    </lineage>
</organism>
<dbReference type="SUPFAM" id="SSF48264">
    <property type="entry name" value="Cytochrome P450"/>
    <property type="match status" value="1"/>
</dbReference>
<name>A0A9N9JZV6_9GLOM</name>
<dbReference type="InterPro" id="IPR036396">
    <property type="entry name" value="Cyt_P450_sf"/>
</dbReference>
<reference evidence="2" key="1">
    <citation type="submission" date="2021-06" db="EMBL/GenBank/DDBJ databases">
        <authorList>
            <person name="Kallberg Y."/>
            <person name="Tangrot J."/>
            <person name="Rosling A."/>
        </authorList>
    </citation>
    <scope>NUCLEOTIDE SEQUENCE</scope>
    <source>
        <strain evidence="2">FL966</strain>
    </source>
</reference>
<dbReference type="GO" id="GO:0004497">
    <property type="term" value="F:monooxygenase activity"/>
    <property type="evidence" value="ECO:0007669"/>
    <property type="project" value="InterPro"/>
</dbReference>
<evidence type="ECO:0000256" key="1">
    <source>
        <dbReference type="SAM" id="Phobius"/>
    </source>
</evidence>
<keyword evidence="1" id="KW-0472">Membrane</keyword>
<dbReference type="GO" id="GO:0005506">
    <property type="term" value="F:iron ion binding"/>
    <property type="evidence" value="ECO:0007669"/>
    <property type="project" value="InterPro"/>
</dbReference>
<dbReference type="Gene3D" id="1.10.630.10">
    <property type="entry name" value="Cytochrome P450"/>
    <property type="match status" value="1"/>
</dbReference>
<keyword evidence="1" id="KW-0812">Transmembrane</keyword>
<dbReference type="GO" id="GO:0020037">
    <property type="term" value="F:heme binding"/>
    <property type="evidence" value="ECO:0007669"/>
    <property type="project" value="InterPro"/>
</dbReference>
<dbReference type="Proteomes" id="UP000789759">
    <property type="component" value="Unassembled WGS sequence"/>
</dbReference>
<dbReference type="EMBL" id="CAJVQA010031477">
    <property type="protein sequence ID" value="CAG8801420.1"/>
    <property type="molecule type" value="Genomic_DNA"/>
</dbReference>
<comment type="caution">
    <text evidence="2">The sequence shown here is derived from an EMBL/GenBank/DDBJ whole genome shotgun (WGS) entry which is preliminary data.</text>
</comment>
<dbReference type="OrthoDB" id="1470350at2759"/>
<keyword evidence="3" id="KW-1185">Reference proteome</keyword>